<reference evidence="1 2" key="1">
    <citation type="journal article" date="2024" name="G3 (Bethesda)">
        <title>Genome assembly of Hibiscus sabdariffa L. provides insights into metabolisms of medicinal natural products.</title>
        <authorList>
            <person name="Kim T."/>
        </authorList>
    </citation>
    <scope>NUCLEOTIDE SEQUENCE [LARGE SCALE GENOMIC DNA]</scope>
    <source>
        <strain evidence="1">TK-2024</strain>
        <tissue evidence="1">Old leaves</tissue>
    </source>
</reference>
<evidence type="ECO:0000313" key="2">
    <source>
        <dbReference type="Proteomes" id="UP001472677"/>
    </source>
</evidence>
<organism evidence="1 2">
    <name type="scientific">Hibiscus sabdariffa</name>
    <name type="common">roselle</name>
    <dbReference type="NCBI Taxonomy" id="183260"/>
    <lineage>
        <taxon>Eukaryota</taxon>
        <taxon>Viridiplantae</taxon>
        <taxon>Streptophyta</taxon>
        <taxon>Embryophyta</taxon>
        <taxon>Tracheophyta</taxon>
        <taxon>Spermatophyta</taxon>
        <taxon>Magnoliopsida</taxon>
        <taxon>eudicotyledons</taxon>
        <taxon>Gunneridae</taxon>
        <taxon>Pentapetalae</taxon>
        <taxon>rosids</taxon>
        <taxon>malvids</taxon>
        <taxon>Malvales</taxon>
        <taxon>Malvaceae</taxon>
        <taxon>Malvoideae</taxon>
        <taxon>Hibiscus</taxon>
    </lineage>
</organism>
<dbReference type="EMBL" id="JBBPBM010000013">
    <property type="protein sequence ID" value="KAK8561507.1"/>
    <property type="molecule type" value="Genomic_DNA"/>
</dbReference>
<sequence length="149" mass="16597">MCALIFGERAANSMALARETNKQKAAYGSNACRQHHQPQLIAVVCRLRTKAVDNVLIEQNKCHENHYGHQSMEKINELELILVGLLFRKLNLAIHHLYPSKCSHPVSDLASFVPMTIGERKKETHAGAERHEAEQHVLANLGSAPTVVC</sequence>
<proteinExistence type="predicted"/>
<comment type="caution">
    <text evidence="1">The sequence shown here is derived from an EMBL/GenBank/DDBJ whole genome shotgun (WGS) entry which is preliminary data.</text>
</comment>
<evidence type="ECO:0000313" key="1">
    <source>
        <dbReference type="EMBL" id="KAK8561507.1"/>
    </source>
</evidence>
<name>A0ABR2EHN2_9ROSI</name>
<keyword evidence="2" id="KW-1185">Reference proteome</keyword>
<gene>
    <name evidence="1" type="ORF">V6N12_048576</name>
</gene>
<accession>A0ABR2EHN2</accession>
<dbReference type="Proteomes" id="UP001472677">
    <property type="component" value="Unassembled WGS sequence"/>
</dbReference>
<protein>
    <submittedName>
        <fullName evidence="1">Uncharacterized protein</fullName>
    </submittedName>
</protein>